<protein>
    <submittedName>
        <fullName evidence="6">Putative cycloheximide resistance protein</fullName>
    </submittedName>
</protein>
<keyword evidence="7" id="KW-1185">Reference proteome</keyword>
<proteinExistence type="predicted"/>
<dbReference type="FunCoup" id="A0A0H2RU55">
    <property type="interactions" value="27"/>
</dbReference>
<dbReference type="GO" id="GO:0022857">
    <property type="term" value="F:transmembrane transporter activity"/>
    <property type="evidence" value="ECO:0007669"/>
    <property type="project" value="InterPro"/>
</dbReference>
<feature type="transmembrane region" description="Helical" evidence="5">
    <location>
        <begin position="315"/>
        <end position="341"/>
    </location>
</feature>
<gene>
    <name evidence="6" type="ORF">SCHPADRAFT_611199</name>
</gene>
<dbReference type="GO" id="GO:0005886">
    <property type="term" value="C:plasma membrane"/>
    <property type="evidence" value="ECO:0007669"/>
    <property type="project" value="TreeGrafter"/>
</dbReference>
<feature type="transmembrane region" description="Helical" evidence="5">
    <location>
        <begin position="73"/>
        <end position="97"/>
    </location>
</feature>
<evidence type="ECO:0000256" key="1">
    <source>
        <dbReference type="ARBA" id="ARBA00004141"/>
    </source>
</evidence>
<dbReference type="Gene3D" id="1.20.1250.20">
    <property type="entry name" value="MFS general substrate transporter like domains"/>
    <property type="match status" value="1"/>
</dbReference>
<dbReference type="PANTHER" id="PTHR23502">
    <property type="entry name" value="MAJOR FACILITATOR SUPERFAMILY"/>
    <property type="match status" value="1"/>
</dbReference>
<feature type="transmembrane region" description="Helical" evidence="5">
    <location>
        <begin position="171"/>
        <end position="194"/>
    </location>
</feature>
<evidence type="ECO:0000313" key="6">
    <source>
        <dbReference type="EMBL" id="KLO08371.1"/>
    </source>
</evidence>
<dbReference type="InterPro" id="IPR011701">
    <property type="entry name" value="MFS"/>
</dbReference>
<feature type="transmembrane region" description="Helical" evidence="5">
    <location>
        <begin position="361"/>
        <end position="378"/>
    </location>
</feature>
<evidence type="ECO:0000256" key="4">
    <source>
        <dbReference type="ARBA" id="ARBA00023136"/>
    </source>
</evidence>
<feature type="transmembrane region" description="Helical" evidence="5">
    <location>
        <begin position="200"/>
        <end position="219"/>
    </location>
</feature>
<keyword evidence="4 5" id="KW-0472">Membrane</keyword>
<name>A0A0H2RU55_9AGAM</name>
<feature type="transmembrane region" description="Helical" evidence="5">
    <location>
        <begin position="493"/>
        <end position="514"/>
    </location>
</feature>
<feature type="transmembrane region" description="Helical" evidence="5">
    <location>
        <begin position="109"/>
        <end position="129"/>
    </location>
</feature>
<dbReference type="Pfam" id="PF07690">
    <property type="entry name" value="MFS_1"/>
    <property type="match status" value="1"/>
</dbReference>
<evidence type="ECO:0000256" key="5">
    <source>
        <dbReference type="SAM" id="Phobius"/>
    </source>
</evidence>
<evidence type="ECO:0000313" key="7">
    <source>
        <dbReference type="Proteomes" id="UP000053477"/>
    </source>
</evidence>
<dbReference type="STRING" id="27342.A0A0H2RU55"/>
<dbReference type="OrthoDB" id="5215911at2759"/>
<keyword evidence="3 5" id="KW-1133">Transmembrane helix</keyword>
<evidence type="ECO:0000256" key="2">
    <source>
        <dbReference type="ARBA" id="ARBA00022692"/>
    </source>
</evidence>
<feature type="transmembrane region" description="Helical" evidence="5">
    <location>
        <begin position="463"/>
        <end position="481"/>
    </location>
</feature>
<comment type="subcellular location">
    <subcellularLocation>
        <location evidence="1">Membrane</location>
        <topology evidence="1">Multi-pass membrane protein</topology>
    </subcellularLocation>
</comment>
<accession>A0A0H2RU55</accession>
<dbReference type="InterPro" id="IPR036259">
    <property type="entry name" value="MFS_trans_sf"/>
</dbReference>
<keyword evidence="2 5" id="KW-0812">Transmembrane</keyword>
<dbReference type="InParanoid" id="A0A0H2RU55"/>
<feature type="transmembrane region" description="Helical" evidence="5">
    <location>
        <begin position="399"/>
        <end position="419"/>
    </location>
</feature>
<dbReference type="PANTHER" id="PTHR23502:SF20">
    <property type="entry name" value="TRANSPORTER, PUTATIVE (AFU_ORTHOLOGUE AFUA_6G13880)-RELATED"/>
    <property type="match status" value="1"/>
</dbReference>
<evidence type="ECO:0000256" key="3">
    <source>
        <dbReference type="ARBA" id="ARBA00022989"/>
    </source>
</evidence>
<dbReference type="AlphaFoldDB" id="A0A0H2RU55"/>
<dbReference type="SUPFAM" id="SSF103473">
    <property type="entry name" value="MFS general substrate transporter"/>
    <property type="match status" value="1"/>
</dbReference>
<reference evidence="6 7" key="1">
    <citation type="submission" date="2015-04" db="EMBL/GenBank/DDBJ databases">
        <title>Complete genome sequence of Schizopora paradoxa KUC8140, a cosmopolitan wood degrader in East Asia.</title>
        <authorList>
            <consortium name="DOE Joint Genome Institute"/>
            <person name="Min B."/>
            <person name="Park H."/>
            <person name="Jang Y."/>
            <person name="Kim J.-J."/>
            <person name="Kim K.H."/>
            <person name="Pangilinan J."/>
            <person name="Lipzen A."/>
            <person name="Riley R."/>
            <person name="Grigoriev I.V."/>
            <person name="Spatafora J.W."/>
            <person name="Choi I.-G."/>
        </authorList>
    </citation>
    <scope>NUCLEOTIDE SEQUENCE [LARGE SCALE GENOMIC DNA]</scope>
    <source>
        <strain evidence="6 7">KUC8140</strain>
    </source>
</reference>
<organism evidence="6 7">
    <name type="scientific">Schizopora paradoxa</name>
    <dbReference type="NCBI Taxonomy" id="27342"/>
    <lineage>
        <taxon>Eukaryota</taxon>
        <taxon>Fungi</taxon>
        <taxon>Dikarya</taxon>
        <taxon>Basidiomycota</taxon>
        <taxon>Agaricomycotina</taxon>
        <taxon>Agaricomycetes</taxon>
        <taxon>Hymenochaetales</taxon>
        <taxon>Schizoporaceae</taxon>
        <taxon>Schizopora</taxon>
    </lineage>
</organism>
<dbReference type="EMBL" id="KQ086094">
    <property type="protein sequence ID" value="KLO08371.1"/>
    <property type="molecule type" value="Genomic_DNA"/>
</dbReference>
<dbReference type="Proteomes" id="UP000053477">
    <property type="component" value="Unassembled WGS sequence"/>
</dbReference>
<feature type="transmembrane region" description="Helical" evidence="5">
    <location>
        <begin position="425"/>
        <end position="451"/>
    </location>
</feature>
<sequence>MGLGILEDSHLENVPGTSLFNDDPNAAALRTYEGLDLSGLKHGHGKYAHIVLVPQPSDDPNDPLNWPRWRKHIVFIVLAYGTLLCGAMGPLVTADIVNIKSELGRSVQAVSRALGSTLSLSVGLSTIWWSANYNMLVGARVLQGIGRAAFEFLVGASIADIYFVHERGVPVALWNLSLISGINIAPPITGPIIAKLDWRWCFKLYSIACATLFVLQVFLMPETTYHRHLNLPTIHPNNGRVESGSEDFEKKGDAELVSEVRSSDAPQPLESSSKHSLKAYLESLAIFNQDVIAGSDKSSFGYLLVRPFVACLTPVCFWASLLYGFGITWLTVLAICVAQIFSAEPYFFSAEDVGLTYTNAVSPFICAAIAACLCGPLTDYTARRMSRINNGIFEPEFRLVLVVFYAFFGAMGFFGWGISAHDKDAWIVPVIFFGLIVFGVTIGSSAAIGYVVDSHRQARNSTLGGVIAFKNVLSFAMTFFINDWLASRGILNMFGVVGGVTLFTCILTIPMYIYGKRARSWIHRNVNLEAKI</sequence>